<dbReference type="AlphaFoldDB" id="A0AA36JE44"/>
<dbReference type="InterPro" id="IPR011333">
    <property type="entry name" value="SKP1/BTB/POZ_sf"/>
</dbReference>
<dbReference type="Gene3D" id="3.30.710.10">
    <property type="entry name" value="Potassium Channel Kv1.1, Chain A"/>
    <property type="match status" value="1"/>
</dbReference>
<dbReference type="SMART" id="SM00225">
    <property type="entry name" value="BTB"/>
    <property type="match status" value="1"/>
</dbReference>
<organism evidence="2 3">
    <name type="scientific">Effrenium voratum</name>
    <dbReference type="NCBI Taxonomy" id="2562239"/>
    <lineage>
        <taxon>Eukaryota</taxon>
        <taxon>Sar</taxon>
        <taxon>Alveolata</taxon>
        <taxon>Dinophyceae</taxon>
        <taxon>Suessiales</taxon>
        <taxon>Symbiodiniaceae</taxon>
        <taxon>Effrenium</taxon>
    </lineage>
</organism>
<feature type="domain" description="BTB" evidence="1">
    <location>
        <begin position="18"/>
        <end position="87"/>
    </location>
</feature>
<dbReference type="PROSITE" id="PS50097">
    <property type="entry name" value="BTB"/>
    <property type="match status" value="1"/>
</dbReference>
<evidence type="ECO:0000313" key="3">
    <source>
        <dbReference type="Proteomes" id="UP001178507"/>
    </source>
</evidence>
<dbReference type="Pfam" id="PF00651">
    <property type="entry name" value="BTB"/>
    <property type="match status" value="1"/>
</dbReference>
<evidence type="ECO:0000259" key="1">
    <source>
        <dbReference type="PROSITE" id="PS50097"/>
    </source>
</evidence>
<evidence type="ECO:0000313" key="2">
    <source>
        <dbReference type="EMBL" id="CAJ1404006.1"/>
    </source>
</evidence>
<reference evidence="2" key="1">
    <citation type="submission" date="2023-08" db="EMBL/GenBank/DDBJ databases">
        <authorList>
            <person name="Chen Y."/>
            <person name="Shah S."/>
            <person name="Dougan E. K."/>
            <person name="Thang M."/>
            <person name="Chan C."/>
        </authorList>
    </citation>
    <scope>NUCLEOTIDE SEQUENCE</scope>
</reference>
<dbReference type="PANTHER" id="PTHR24413">
    <property type="entry name" value="SPECKLE-TYPE POZ PROTEIN"/>
    <property type="match status" value="1"/>
</dbReference>
<dbReference type="InterPro" id="IPR000210">
    <property type="entry name" value="BTB/POZ_dom"/>
</dbReference>
<gene>
    <name evidence="2" type="ORF">EVOR1521_LOCUS26552</name>
</gene>
<dbReference type="SUPFAM" id="SSF54695">
    <property type="entry name" value="POZ domain"/>
    <property type="match status" value="1"/>
</dbReference>
<dbReference type="CDD" id="cd18186">
    <property type="entry name" value="BTB_POZ_ZBTB_KLHL-like"/>
    <property type="match status" value="1"/>
</dbReference>
<comment type="caution">
    <text evidence="2">The sequence shown here is derived from an EMBL/GenBank/DDBJ whole genome shotgun (WGS) entry which is preliminary data.</text>
</comment>
<sequence>MSSLGHILWDQAQRGHRTDLEIVVGEAGSILTAHQSVVAGRSPVWDAMLNHDMRETQSAKLTLADVDEQCFKPFLYLLYTGELPADLAKPKPGSDSETDLQTVLGMVVLADRFQVAGFREVFETCLRQMIRFDSSIATVAMTGVGLPGRGEYFRCLNKAVVVATHGRDVLDVLQQVETKVFRHMPSDTSSSLAARAHILWSLAVRITVEAKVKKDQDRFLFFTGLLDDLVQMLHELPDRDRQRKRRRCDAPAE</sequence>
<protein>
    <recommendedName>
        <fullName evidence="1">BTB domain-containing protein</fullName>
    </recommendedName>
</protein>
<proteinExistence type="predicted"/>
<accession>A0AA36JE44</accession>
<dbReference type="EMBL" id="CAUJNA010003519">
    <property type="protein sequence ID" value="CAJ1404006.1"/>
    <property type="molecule type" value="Genomic_DNA"/>
</dbReference>
<keyword evidence="3" id="KW-1185">Reference proteome</keyword>
<dbReference type="Proteomes" id="UP001178507">
    <property type="component" value="Unassembled WGS sequence"/>
</dbReference>
<name>A0AA36JE44_9DINO</name>